<feature type="transmembrane region" description="Helical" evidence="8">
    <location>
        <begin position="89"/>
        <end position="110"/>
    </location>
</feature>
<evidence type="ECO:0000256" key="7">
    <source>
        <dbReference type="SAM" id="MobiDB-lite"/>
    </source>
</evidence>
<dbReference type="InterPro" id="IPR002524">
    <property type="entry name" value="Cation_efflux"/>
</dbReference>
<dbReference type="InterPro" id="IPR036837">
    <property type="entry name" value="Cation_efflux_CTD_sf"/>
</dbReference>
<evidence type="ECO:0000259" key="9">
    <source>
        <dbReference type="Pfam" id="PF01545"/>
    </source>
</evidence>
<comment type="subcellular location">
    <subcellularLocation>
        <location evidence="1">Membrane</location>
        <topology evidence="1">Multi-pass membrane protein</topology>
    </subcellularLocation>
</comment>
<keyword evidence="6 8" id="KW-0472">Membrane</keyword>
<keyword evidence="4 8" id="KW-0812">Transmembrane</keyword>
<keyword evidence="3" id="KW-0813">Transport</keyword>
<dbReference type="InterPro" id="IPR050291">
    <property type="entry name" value="CDF_Transporter"/>
</dbReference>
<evidence type="ECO:0000256" key="6">
    <source>
        <dbReference type="ARBA" id="ARBA00023136"/>
    </source>
</evidence>
<dbReference type="InterPro" id="IPR027469">
    <property type="entry name" value="Cation_efflux_TMD_sf"/>
</dbReference>
<dbReference type="NCBIfam" id="TIGR01297">
    <property type="entry name" value="CDF"/>
    <property type="match status" value="1"/>
</dbReference>
<evidence type="ECO:0000256" key="5">
    <source>
        <dbReference type="ARBA" id="ARBA00022989"/>
    </source>
</evidence>
<dbReference type="PANTHER" id="PTHR43840:SF15">
    <property type="entry name" value="MITOCHONDRIAL METAL TRANSPORTER 1-RELATED"/>
    <property type="match status" value="1"/>
</dbReference>
<dbReference type="Gene3D" id="3.30.70.1350">
    <property type="entry name" value="Cation efflux protein, cytoplasmic domain"/>
    <property type="match status" value="1"/>
</dbReference>
<dbReference type="Pfam" id="PF16916">
    <property type="entry name" value="ZT_dimer"/>
    <property type="match status" value="1"/>
</dbReference>
<evidence type="ECO:0000256" key="3">
    <source>
        <dbReference type="ARBA" id="ARBA00022448"/>
    </source>
</evidence>
<dbReference type="GO" id="GO:0008324">
    <property type="term" value="F:monoatomic cation transmembrane transporter activity"/>
    <property type="evidence" value="ECO:0007669"/>
    <property type="project" value="InterPro"/>
</dbReference>
<dbReference type="SUPFAM" id="SSF161111">
    <property type="entry name" value="Cation efflux protein transmembrane domain-like"/>
    <property type="match status" value="1"/>
</dbReference>
<reference evidence="11" key="1">
    <citation type="submission" date="2016-08" db="EMBL/GenBank/DDBJ databases">
        <title>Complete Genome Seqeunce of Paenibacillus sp. BIHB 4019 from tea rhizoplane.</title>
        <authorList>
            <person name="Thakur R."/>
            <person name="Swarnkar M.K."/>
            <person name="Gulati A."/>
        </authorList>
    </citation>
    <scope>NUCLEOTIDE SEQUENCE [LARGE SCALE GENOMIC DNA]</scope>
    <source>
        <strain evidence="11">BIHB4019</strain>
    </source>
</reference>
<proteinExistence type="inferred from homology"/>
<keyword evidence="5 8" id="KW-1133">Transmembrane helix</keyword>
<feature type="domain" description="Cation efflux protein transmembrane" evidence="9">
    <location>
        <begin position="17"/>
        <end position="199"/>
    </location>
</feature>
<organism evidence="11">
    <name type="scientific">Paenibacillus sp. BIHB 4019</name>
    <dbReference type="NCBI Taxonomy" id="1870819"/>
    <lineage>
        <taxon>Bacteria</taxon>
        <taxon>Bacillati</taxon>
        <taxon>Bacillota</taxon>
        <taxon>Bacilli</taxon>
        <taxon>Bacillales</taxon>
        <taxon>Paenibacillaceae</taxon>
        <taxon>Paenibacillus</taxon>
    </lineage>
</organism>
<feature type="transmembrane region" description="Helical" evidence="8">
    <location>
        <begin position="172"/>
        <end position="193"/>
    </location>
</feature>
<feature type="transmembrane region" description="Helical" evidence="8">
    <location>
        <begin position="122"/>
        <end position="140"/>
    </location>
</feature>
<name>A0A1B2DRL3_9BACL</name>
<dbReference type="Pfam" id="PF01545">
    <property type="entry name" value="Cation_efflux"/>
    <property type="match status" value="1"/>
</dbReference>
<comment type="similarity">
    <text evidence="2">Belongs to the cation diffusion facilitator (CDF) transporter (TC 2.A.4) family.</text>
</comment>
<evidence type="ECO:0000259" key="10">
    <source>
        <dbReference type="Pfam" id="PF16916"/>
    </source>
</evidence>
<dbReference type="GO" id="GO:0016020">
    <property type="term" value="C:membrane"/>
    <property type="evidence" value="ECO:0007669"/>
    <property type="project" value="UniProtKB-SubCell"/>
</dbReference>
<dbReference type="InterPro" id="IPR027470">
    <property type="entry name" value="Cation_efflux_CTD"/>
</dbReference>
<evidence type="ECO:0000313" key="11">
    <source>
        <dbReference type="EMBL" id="ANY70337.1"/>
    </source>
</evidence>
<evidence type="ECO:0000256" key="8">
    <source>
        <dbReference type="SAM" id="Phobius"/>
    </source>
</evidence>
<dbReference type="SUPFAM" id="SSF160240">
    <property type="entry name" value="Cation efflux protein cytoplasmic domain-like"/>
    <property type="match status" value="1"/>
</dbReference>
<dbReference type="EMBL" id="CP016808">
    <property type="protein sequence ID" value="ANY70337.1"/>
    <property type="molecule type" value="Genomic_DNA"/>
</dbReference>
<feature type="transmembrane region" description="Helical" evidence="8">
    <location>
        <begin position="147"/>
        <end position="166"/>
    </location>
</feature>
<sequence length="309" mass="33452">MTMNQRYTKAEPASWSGIWGNAALALLKGAAGWLSGSKALLADGCRSAAEAAAIFAEKVVSQRNESGSEAPYGSAAAIKHKETRKTETVMNVVLAAALLLIGLEIGISAVRDIAEGISKPPHWSALVVLAGCLLVKELVWKQREHGSSLYATLAVFIGAGAAWLGKLISLPVLYYFDSAAAIVISVIVMNGGYRIIVPSPHREEAAAEVYSENTEELMQLVQRVEGVVTVQSLHARERGHYVVAEAVISVNPRVTVLEGHEVAKRVKRLLLTRFTHLTDATIHVEPYDPGYPYKSNHDPNQEHMPTLLQ</sequence>
<gene>
    <name evidence="11" type="ORF">BBD42_30455</name>
</gene>
<evidence type="ECO:0000256" key="4">
    <source>
        <dbReference type="ARBA" id="ARBA00022692"/>
    </source>
</evidence>
<dbReference type="InterPro" id="IPR058533">
    <property type="entry name" value="Cation_efflux_TM"/>
</dbReference>
<protein>
    <submittedName>
        <fullName evidence="11">Cation diffusion facilitator family transporter</fullName>
    </submittedName>
</protein>
<dbReference type="AlphaFoldDB" id="A0A1B2DRL3"/>
<evidence type="ECO:0000256" key="1">
    <source>
        <dbReference type="ARBA" id="ARBA00004141"/>
    </source>
</evidence>
<evidence type="ECO:0000256" key="2">
    <source>
        <dbReference type="ARBA" id="ARBA00008114"/>
    </source>
</evidence>
<feature type="region of interest" description="Disordered" evidence="7">
    <location>
        <begin position="286"/>
        <end position="309"/>
    </location>
</feature>
<dbReference type="Gene3D" id="1.20.1510.10">
    <property type="entry name" value="Cation efflux protein transmembrane domain"/>
    <property type="match status" value="1"/>
</dbReference>
<dbReference type="PANTHER" id="PTHR43840">
    <property type="entry name" value="MITOCHONDRIAL METAL TRANSPORTER 1-RELATED"/>
    <property type="match status" value="1"/>
</dbReference>
<feature type="domain" description="Cation efflux protein cytoplasmic" evidence="10">
    <location>
        <begin position="211"/>
        <end position="287"/>
    </location>
</feature>
<accession>A0A1B2DRL3</accession>